<dbReference type="GO" id="GO:0004553">
    <property type="term" value="F:hydrolase activity, hydrolyzing O-glycosyl compounds"/>
    <property type="evidence" value="ECO:0007669"/>
    <property type="project" value="TreeGrafter"/>
</dbReference>
<evidence type="ECO:0000259" key="5">
    <source>
        <dbReference type="Pfam" id="PF03633"/>
    </source>
</evidence>
<dbReference type="RefSeq" id="WP_188765280.1">
    <property type="nucleotide sequence ID" value="NZ_BMKK01000002.1"/>
</dbReference>
<dbReference type="InterPro" id="IPR037018">
    <property type="entry name" value="GH65_N"/>
</dbReference>
<evidence type="ECO:0000256" key="1">
    <source>
        <dbReference type="ARBA" id="ARBA00006768"/>
    </source>
</evidence>
<dbReference type="GO" id="GO:0016757">
    <property type="term" value="F:glycosyltransferase activity"/>
    <property type="evidence" value="ECO:0007669"/>
    <property type="project" value="UniProtKB-ARBA"/>
</dbReference>
<comment type="caution">
    <text evidence="7">The sequence shown here is derived from an EMBL/GenBank/DDBJ whole genome shotgun (WGS) entry which is preliminary data.</text>
</comment>
<feature type="domain" description="Glycoside hydrolase family 65 central catalytic" evidence="4">
    <location>
        <begin position="328"/>
        <end position="694"/>
    </location>
</feature>
<feature type="binding site" evidence="3">
    <location>
        <begin position="606"/>
        <end position="607"/>
    </location>
    <ligand>
        <name>substrate</name>
    </ligand>
</feature>
<dbReference type="InterPro" id="IPR005195">
    <property type="entry name" value="Glyco_hydro_65_M"/>
</dbReference>
<dbReference type="InterPro" id="IPR017045">
    <property type="entry name" value="Malt_Pase/Glycosyl_Hdrlase"/>
</dbReference>
<dbReference type="PANTHER" id="PTHR11051">
    <property type="entry name" value="GLYCOSYL HYDROLASE-RELATED"/>
    <property type="match status" value="1"/>
</dbReference>
<feature type="domain" description="Glycoside hydrolase family 65 C-terminal" evidence="5">
    <location>
        <begin position="703"/>
        <end position="764"/>
    </location>
</feature>
<dbReference type="InterPro" id="IPR011013">
    <property type="entry name" value="Gal_mutarotase_sf_dom"/>
</dbReference>
<feature type="active site" description="Proton donor" evidence="2">
    <location>
        <position position="494"/>
    </location>
</feature>
<dbReference type="Pfam" id="PF03636">
    <property type="entry name" value="Glyco_hydro_65N"/>
    <property type="match status" value="1"/>
</dbReference>
<evidence type="ECO:0000256" key="3">
    <source>
        <dbReference type="PIRSR" id="PIRSR036289-51"/>
    </source>
</evidence>
<feature type="binding site" evidence="3">
    <location>
        <begin position="363"/>
        <end position="364"/>
    </location>
    <ligand>
        <name>substrate</name>
    </ligand>
</feature>
<proteinExistence type="inferred from homology"/>
<organism evidence="7 8">
    <name type="scientific">Emticicia aquatilis</name>
    <dbReference type="NCBI Taxonomy" id="1537369"/>
    <lineage>
        <taxon>Bacteria</taxon>
        <taxon>Pseudomonadati</taxon>
        <taxon>Bacteroidota</taxon>
        <taxon>Cytophagia</taxon>
        <taxon>Cytophagales</taxon>
        <taxon>Leadbetterellaceae</taxon>
        <taxon>Emticicia</taxon>
    </lineage>
</organism>
<dbReference type="Gene3D" id="1.50.10.10">
    <property type="match status" value="1"/>
</dbReference>
<sequence length="774" mass="88524">MKNYITHDEWCIVENGFHPEHNEITESLMSLGNGRMGGRGNFEEKYSGKTLQGNYVAGVWFPDKTRVGWWKNGYPNYFAKVINACNWTGIDVEIEGEIIDLNTAKVHEFTRTLDMRTGVLERNCTIELSSGKTLKIHSQRFLSLVDDESGVIKYSITPLNFLGSAKVTVSLDGDVSNKDSNHGEKFWNEISKETGHGEGYLTLETKKSVWETVPTFQVCTGMKFDVYQAGEKIDCQTFPIKKEKYVANEFKINLEEGQEVSIIKFAANLSSENHSIAALGENTKAYVEKVAKKGFDAMLAEQKAAWAKKWEGNDIQIEGDVAAQQAIRFNIFQLQQTYTGEDARLNIGPKGFTGEKYGGVTYWDTEAYCLPFYLSTSEQKVARNLLVYRHNHLQKAIENAEKLGFFGGAALYPMVTMNGEECHNEWEITFEEIHRNGAIAYAIFDYIRYTGDSQYLAEYGLEVLTGISRFWAQRVNWSADKAKYVMLGVTGPNEYENNVNNNWYTNYLAVWCLKYTLESFESLKAQDQSRFDEIIGITSLDYSAETQKWQHIIENMYFPYDETRKVFLQQDGFLDKELLTVEDIASQRPINQKWSWDRILRSCFIKQADVLQGMYFFEEDFTVEELRRNFDFYEPMTVHESSLSPCVHVIQAAKLGIKEKAYEMYVRTARLDLDDYNNDTEDGLHITSMAGTWMSVVKGFGGLRVKNDKLSFEPFLPEQWQGFSFRTGFRGNSLNISIKGNTIEIENIFGNEISVLVYGKEVVVAKNSSTSVTY</sequence>
<dbReference type="GO" id="GO:0030246">
    <property type="term" value="F:carbohydrate binding"/>
    <property type="evidence" value="ECO:0007669"/>
    <property type="project" value="InterPro"/>
</dbReference>
<evidence type="ECO:0000259" key="6">
    <source>
        <dbReference type="Pfam" id="PF03636"/>
    </source>
</evidence>
<gene>
    <name evidence="7" type="ORF">GCM10011514_13570</name>
</gene>
<dbReference type="EMBL" id="BMKK01000002">
    <property type="protein sequence ID" value="GGD50608.1"/>
    <property type="molecule type" value="Genomic_DNA"/>
</dbReference>
<keyword evidence="8" id="KW-1185">Reference proteome</keyword>
<dbReference type="Pfam" id="PF03632">
    <property type="entry name" value="Glyco_hydro_65m"/>
    <property type="match status" value="1"/>
</dbReference>
<dbReference type="InterPro" id="IPR008928">
    <property type="entry name" value="6-hairpin_glycosidase_sf"/>
</dbReference>
<dbReference type="PIRSF" id="PIRSF036289">
    <property type="entry name" value="Glycosyl_hydrolase_malt_phosph"/>
    <property type="match status" value="1"/>
</dbReference>
<reference evidence="7" key="2">
    <citation type="submission" date="2020-09" db="EMBL/GenBank/DDBJ databases">
        <authorList>
            <person name="Sun Q."/>
            <person name="Zhou Y."/>
        </authorList>
    </citation>
    <scope>NUCLEOTIDE SEQUENCE</scope>
    <source>
        <strain evidence="7">CGMCC 1.15958</strain>
    </source>
</reference>
<evidence type="ECO:0000256" key="2">
    <source>
        <dbReference type="PIRSR" id="PIRSR036289-50"/>
    </source>
</evidence>
<protein>
    <submittedName>
        <fullName evidence="7">Maltose phosphorylase</fullName>
    </submittedName>
</protein>
<dbReference type="SUPFAM" id="SSF48208">
    <property type="entry name" value="Six-hairpin glycosidases"/>
    <property type="match status" value="1"/>
</dbReference>
<evidence type="ECO:0000313" key="8">
    <source>
        <dbReference type="Proteomes" id="UP000609064"/>
    </source>
</evidence>
<comment type="similarity">
    <text evidence="1">Belongs to the glycosyl hydrolase 65 family.</text>
</comment>
<accession>A0A917DNC6</accession>
<dbReference type="InterPro" id="IPR005194">
    <property type="entry name" value="Glyco_hydro_65_C"/>
</dbReference>
<dbReference type="SUPFAM" id="SSF74650">
    <property type="entry name" value="Galactose mutarotase-like"/>
    <property type="match status" value="1"/>
</dbReference>
<evidence type="ECO:0000313" key="7">
    <source>
        <dbReference type="EMBL" id="GGD50608.1"/>
    </source>
</evidence>
<dbReference type="AlphaFoldDB" id="A0A917DNC6"/>
<name>A0A917DNC6_9BACT</name>
<dbReference type="PANTHER" id="PTHR11051:SF14">
    <property type="entry name" value="MALTOSE PHOSPHORYLASE"/>
    <property type="match status" value="1"/>
</dbReference>
<dbReference type="Proteomes" id="UP000609064">
    <property type="component" value="Unassembled WGS sequence"/>
</dbReference>
<dbReference type="GO" id="GO:0005975">
    <property type="term" value="P:carbohydrate metabolic process"/>
    <property type="evidence" value="ECO:0007669"/>
    <property type="project" value="InterPro"/>
</dbReference>
<dbReference type="Gene3D" id="2.60.420.10">
    <property type="entry name" value="Maltose phosphorylase, domain 3"/>
    <property type="match status" value="1"/>
</dbReference>
<dbReference type="InterPro" id="IPR012341">
    <property type="entry name" value="6hp_glycosidase-like_sf"/>
</dbReference>
<dbReference type="InterPro" id="IPR005196">
    <property type="entry name" value="Glyco_hydro_65_N"/>
</dbReference>
<dbReference type="NCBIfam" id="NF010380">
    <property type="entry name" value="PRK13807.1"/>
    <property type="match status" value="1"/>
</dbReference>
<evidence type="ECO:0000259" key="4">
    <source>
        <dbReference type="Pfam" id="PF03632"/>
    </source>
</evidence>
<reference evidence="7" key="1">
    <citation type="journal article" date="2014" name="Int. J. Syst. Evol. Microbiol.">
        <title>Complete genome sequence of Corynebacterium casei LMG S-19264T (=DSM 44701T), isolated from a smear-ripened cheese.</title>
        <authorList>
            <consortium name="US DOE Joint Genome Institute (JGI-PGF)"/>
            <person name="Walter F."/>
            <person name="Albersmeier A."/>
            <person name="Kalinowski J."/>
            <person name="Ruckert C."/>
        </authorList>
    </citation>
    <scope>NUCLEOTIDE SEQUENCE</scope>
    <source>
        <strain evidence="7">CGMCC 1.15958</strain>
    </source>
</reference>
<dbReference type="Pfam" id="PF03633">
    <property type="entry name" value="Glyco_hydro_65C"/>
    <property type="match status" value="1"/>
</dbReference>
<dbReference type="Gene3D" id="2.70.98.40">
    <property type="entry name" value="Glycoside hydrolase, family 65, N-terminal domain"/>
    <property type="match status" value="1"/>
</dbReference>
<feature type="domain" description="Glycoside hydrolase family 65 N-terminal" evidence="6">
    <location>
        <begin position="14"/>
        <end position="271"/>
    </location>
</feature>